<dbReference type="GO" id="GO:0019354">
    <property type="term" value="P:siroheme biosynthetic process"/>
    <property type="evidence" value="ECO:0007669"/>
    <property type="project" value="UniProtKB-UniPathway"/>
</dbReference>
<dbReference type="GO" id="GO:0004325">
    <property type="term" value="F:ferrochelatase activity"/>
    <property type="evidence" value="ECO:0007669"/>
    <property type="project" value="InterPro"/>
</dbReference>
<evidence type="ECO:0000256" key="6">
    <source>
        <dbReference type="ARBA" id="ARBA00047561"/>
    </source>
</evidence>
<dbReference type="Pfam" id="PF13241">
    <property type="entry name" value="NAD_binding_7"/>
    <property type="match status" value="1"/>
</dbReference>
<dbReference type="Proteomes" id="UP000264702">
    <property type="component" value="Unassembled WGS sequence"/>
</dbReference>
<dbReference type="EC" id="1.3.1.76" evidence="2"/>
<dbReference type="InterPro" id="IPR028281">
    <property type="entry name" value="Sirohaem_synthase_central"/>
</dbReference>
<evidence type="ECO:0000313" key="9">
    <source>
        <dbReference type="EMBL" id="RFU16170.1"/>
    </source>
</evidence>
<dbReference type="GO" id="GO:0043115">
    <property type="term" value="F:precorrin-2 dehydrogenase activity"/>
    <property type="evidence" value="ECO:0007669"/>
    <property type="project" value="UniProtKB-EC"/>
</dbReference>
<dbReference type="Pfam" id="PF14824">
    <property type="entry name" value="Sirohm_synth_M"/>
    <property type="match status" value="1"/>
</dbReference>
<keyword evidence="4" id="KW-0520">NAD</keyword>
<dbReference type="UniPathway" id="UPA00262">
    <property type="reaction ID" value="UER00222"/>
</dbReference>
<dbReference type="NCBIfam" id="TIGR01470">
    <property type="entry name" value="cysG_Nterm"/>
    <property type="match status" value="1"/>
</dbReference>
<accession>A0A372IMH4</accession>
<evidence type="ECO:0000256" key="1">
    <source>
        <dbReference type="ARBA" id="ARBA00005010"/>
    </source>
</evidence>
<dbReference type="PANTHER" id="PTHR35330:SF1">
    <property type="entry name" value="SIROHEME BIOSYNTHESIS PROTEIN MET8"/>
    <property type="match status" value="1"/>
</dbReference>
<evidence type="ECO:0000256" key="4">
    <source>
        <dbReference type="ARBA" id="ARBA00023027"/>
    </source>
</evidence>
<dbReference type="InterPro" id="IPR042518">
    <property type="entry name" value="SirC_C"/>
</dbReference>
<comment type="catalytic activity">
    <reaction evidence="6">
        <text>precorrin-2 + NAD(+) = sirohydrochlorin + NADH + 2 H(+)</text>
        <dbReference type="Rhea" id="RHEA:15613"/>
        <dbReference type="ChEBI" id="CHEBI:15378"/>
        <dbReference type="ChEBI" id="CHEBI:57540"/>
        <dbReference type="ChEBI" id="CHEBI:57945"/>
        <dbReference type="ChEBI" id="CHEBI:58351"/>
        <dbReference type="ChEBI" id="CHEBI:58827"/>
        <dbReference type="EC" id="1.3.1.76"/>
    </reaction>
</comment>
<dbReference type="InterPro" id="IPR028161">
    <property type="entry name" value="Met8-like"/>
</dbReference>
<gene>
    <name evidence="9" type="ORF">D0Y96_12190</name>
</gene>
<evidence type="ECO:0000256" key="2">
    <source>
        <dbReference type="ARBA" id="ARBA00012400"/>
    </source>
</evidence>
<dbReference type="PANTHER" id="PTHR35330">
    <property type="entry name" value="SIROHEME BIOSYNTHESIS PROTEIN MET8"/>
    <property type="match status" value="1"/>
</dbReference>
<dbReference type="Gene3D" id="3.40.50.720">
    <property type="entry name" value="NAD(P)-binding Rossmann-like Domain"/>
    <property type="match status" value="1"/>
</dbReference>
<comment type="caution">
    <text evidence="9">The sequence shown here is derived from an EMBL/GenBank/DDBJ whole genome shotgun (WGS) entry which is preliminary data.</text>
</comment>
<evidence type="ECO:0000259" key="8">
    <source>
        <dbReference type="Pfam" id="PF14824"/>
    </source>
</evidence>
<name>A0A372IMH4_9BACT</name>
<keyword evidence="5" id="KW-0627">Porphyrin biosynthesis</keyword>
<feature type="region of interest" description="Disordered" evidence="7">
    <location>
        <begin position="199"/>
        <end position="221"/>
    </location>
</feature>
<dbReference type="AlphaFoldDB" id="A0A372IMH4"/>
<dbReference type="InterPro" id="IPR006367">
    <property type="entry name" value="Sirohaem_synthase_N"/>
</dbReference>
<dbReference type="OrthoDB" id="9773765at2"/>
<keyword evidence="3" id="KW-0560">Oxidoreductase</keyword>
<proteinExistence type="predicted"/>
<reference evidence="9 10" key="1">
    <citation type="submission" date="2018-08" db="EMBL/GenBank/DDBJ databases">
        <title>Acidipila sp. 4G-K13, an acidobacterium isolated from forest soil.</title>
        <authorList>
            <person name="Gao Z.-H."/>
            <person name="Qiu L.-H."/>
        </authorList>
    </citation>
    <scope>NUCLEOTIDE SEQUENCE [LARGE SCALE GENOMIC DNA]</scope>
    <source>
        <strain evidence="9 10">4G-K13</strain>
    </source>
</reference>
<sequence>MGLFPVFLKLSERPCLVVGAGNIAQSKIESLLTAGAKVTVVSPEALPEVAAHAGAGRIVWHRRDYVFGDLAGVFLVVAATDEAAVNQAVYRDAVERGVLCNAVDDPPHCDFYFPSIVSRGDLQIAISTAGESPAFAQQLRREIDAQLPADLGPWLEQLGGLRREVLAAHPAGEERKQLLHTLAQRQLCEAEECPTRKLARQAPELQKSGLQKPGLQKEVHA</sequence>
<feature type="domain" description="Siroheme synthase central" evidence="8">
    <location>
        <begin position="119"/>
        <end position="145"/>
    </location>
</feature>
<dbReference type="Gene3D" id="1.10.8.610">
    <property type="entry name" value="SirC, precorrin-2 dehydrogenase, C-terminal helical domain-like"/>
    <property type="match status" value="1"/>
</dbReference>
<organism evidence="9 10">
    <name type="scientific">Paracidobacterium acidisoli</name>
    <dbReference type="NCBI Taxonomy" id="2303751"/>
    <lineage>
        <taxon>Bacteria</taxon>
        <taxon>Pseudomonadati</taxon>
        <taxon>Acidobacteriota</taxon>
        <taxon>Terriglobia</taxon>
        <taxon>Terriglobales</taxon>
        <taxon>Acidobacteriaceae</taxon>
        <taxon>Paracidobacterium</taxon>
    </lineage>
</organism>
<evidence type="ECO:0000256" key="5">
    <source>
        <dbReference type="ARBA" id="ARBA00023244"/>
    </source>
</evidence>
<evidence type="ECO:0000256" key="7">
    <source>
        <dbReference type="SAM" id="MobiDB-lite"/>
    </source>
</evidence>
<dbReference type="SUPFAM" id="SSF51735">
    <property type="entry name" value="NAD(P)-binding Rossmann-fold domains"/>
    <property type="match status" value="1"/>
</dbReference>
<dbReference type="EMBL" id="QVQT01000004">
    <property type="protein sequence ID" value="RFU16170.1"/>
    <property type="molecule type" value="Genomic_DNA"/>
</dbReference>
<protein>
    <recommendedName>
        <fullName evidence="2">precorrin-2 dehydrogenase</fullName>
        <ecNumber evidence="2">1.3.1.76</ecNumber>
    </recommendedName>
</protein>
<keyword evidence="10" id="KW-1185">Reference proteome</keyword>
<evidence type="ECO:0000313" key="10">
    <source>
        <dbReference type="Proteomes" id="UP000264702"/>
    </source>
</evidence>
<dbReference type="InterPro" id="IPR036291">
    <property type="entry name" value="NAD(P)-bd_dom_sf"/>
</dbReference>
<dbReference type="RefSeq" id="WP_117300250.1">
    <property type="nucleotide sequence ID" value="NZ_QVQT02000004.1"/>
</dbReference>
<dbReference type="SUPFAM" id="SSF75615">
    <property type="entry name" value="Siroheme synthase middle domains-like"/>
    <property type="match status" value="1"/>
</dbReference>
<comment type="pathway">
    <text evidence="1">Porphyrin-containing compound metabolism; siroheme biosynthesis; sirohydrochlorin from precorrin-2: step 1/1.</text>
</comment>
<evidence type="ECO:0000256" key="3">
    <source>
        <dbReference type="ARBA" id="ARBA00023002"/>
    </source>
</evidence>